<evidence type="ECO:0000313" key="3">
    <source>
        <dbReference type="Proteomes" id="UP000502508"/>
    </source>
</evidence>
<evidence type="ECO:0000313" key="2">
    <source>
        <dbReference type="EMBL" id="BCB77998.1"/>
    </source>
</evidence>
<dbReference type="Pfam" id="PF03747">
    <property type="entry name" value="ADP_ribosyl_GH"/>
    <property type="match status" value="1"/>
</dbReference>
<feature type="binding site" evidence="1">
    <location>
        <position position="79"/>
    </location>
    <ligand>
        <name>Mg(2+)</name>
        <dbReference type="ChEBI" id="CHEBI:18420"/>
        <label>1</label>
    </ligand>
</feature>
<dbReference type="KEGG" id="pfla:Pflav_044080"/>
<dbReference type="RefSeq" id="WP_173037636.1">
    <property type="nucleotide sequence ID" value="NZ_AP022870.1"/>
</dbReference>
<feature type="binding site" evidence="1">
    <location>
        <position position="78"/>
    </location>
    <ligand>
        <name>Mg(2+)</name>
        <dbReference type="ChEBI" id="CHEBI:18420"/>
        <label>1</label>
    </ligand>
</feature>
<dbReference type="GO" id="GO:0046872">
    <property type="term" value="F:metal ion binding"/>
    <property type="evidence" value="ECO:0007669"/>
    <property type="project" value="UniProtKB-KW"/>
</dbReference>
<dbReference type="Gene3D" id="1.10.4080.10">
    <property type="entry name" value="ADP-ribosylation/Crystallin J1"/>
    <property type="match status" value="1"/>
</dbReference>
<dbReference type="EMBL" id="AP022870">
    <property type="protein sequence ID" value="BCB77998.1"/>
    <property type="molecule type" value="Genomic_DNA"/>
</dbReference>
<dbReference type="SUPFAM" id="SSF101478">
    <property type="entry name" value="ADP-ribosylglycohydrolase"/>
    <property type="match status" value="1"/>
</dbReference>
<feature type="binding site" evidence="1">
    <location>
        <position position="294"/>
    </location>
    <ligand>
        <name>Mg(2+)</name>
        <dbReference type="ChEBI" id="CHEBI:18420"/>
        <label>1</label>
    </ligand>
</feature>
<feature type="binding site" evidence="1">
    <location>
        <position position="80"/>
    </location>
    <ligand>
        <name>Mg(2+)</name>
        <dbReference type="ChEBI" id="CHEBI:18420"/>
        <label>1</label>
    </ligand>
</feature>
<dbReference type="InterPro" id="IPR005502">
    <property type="entry name" value="Ribosyl_crysJ1"/>
</dbReference>
<dbReference type="InterPro" id="IPR036705">
    <property type="entry name" value="Ribosyl_crysJ1_sf"/>
</dbReference>
<dbReference type="PANTHER" id="PTHR16222:SF12">
    <property type="entry name" value="ADP-RIBOSYLGLYCOHYDROLASE-RELATED"/>
    <property type="match status" value="1"/>
</dbReference>
<gene>
    <name evidence="2" type="ORF">Pflav_044080</name>
</gene>
<dbReference type="AlphaFoldDB" id="A0A6F8XW81"/>
<evidence type="ECO:0008006" key="4">
    <source>
        <dbReference type="Google" id="ProtNLM"/>
    </source>
</evidence>
<accession>A0A6F8XW81</accession>
<keyword evidence="1" id="KW-0460">Magnesium</keyword>
<keyword evidence="3" id="KW-1185">Reference proteome</keyword>
<comment type="cofactor">
    <cofactor evidence="1">
        <name>Mg(2+)</name>
        <dbReference type="ChEBI" id="CHEBI:18420"/>
    </cofactor>
    <text evidence="1">Binds 2 magnesium ions per subunit.</text>
</comment>
<dbReference type="InterPro" id="IPR050792">
    <property type="entry name" value="ADP-ribosylglycohydrolase"/>
</dbReference>
<proteinExistence type="predicted"/>
<feature type="binding site" evidence="1">
    <location>
        <position position="295"/>
    </location>
    <ligand>
        <name>Mg(2+)</name>
        <dbReference type="ChEBI" id="CHEBI:18420"/>
        <label>1</label>
    </ligand>
</feature>
<evidence type="ECO:0000256" key="1">
    <source>
        <dbReference type="PIRSR" id="PIRSR605502-1"/>
    </source>
</evidence>
<sequence>MTTPADAAFLDRAEGALFGLAAGDAASFPAMWHRMLPLPRRRELLARFTVEGDAQRVNKLPVPFSMSASPALMDFGPTDDAEQAALGAQIVLAVPADPSMDDLFDAWWSRVEPQHEELWGSVADRSAVTNALLGLRAPTTGNDNPHHYDDSALARVLPVGIRWAGDPDQAATVARRLASITNAEVGVDGAAAFAVAIAVAVGGGTLAEAVDAARGQISAQTWLGRKLAVAEEALGESGSAFAAIPLWSDKVVNPEYNFGNVVAETLPLALLIARESGSLAEALGAAALLPKPADTLPALVGALVGASVGASALPSTWRGPIDELAGLCVPSTQGVRLGELAAALAAAPAGGGDLA</sequence>
<reference evidence="2 3" key="2">
    <citation type="submission" date="2020-03" db="EMBL/GenBank/DDBJ databases">
        <authorList>
            <person name="Ichikawa N."/>
            <person name="Kimura A."/>
            <person name="Kitahashi Y."/>
            <person name="Uohara A."/>
        </authorList>
    </citation>
    <scope>NUCLEOTIDE SEQUENCE [LARGE SCALE GENOMIC DNA]</scope>
    <source>
        <strain evidence="2 3">NBRC 107702</strain>
    </source>
</reference>
<protein>
    <recommendedName>
        <fullName evidence="4">ADP-ribosylglycohydrolase</fullName>
    </recommendedName>
</protein>
<organism evidence="2 3">
    <name type="scientific">Phytohabitans flavus</name>
    <dbReference type="NCBI Taxonomy" id="1076124"/>
    <lineage>
        <taxon>Bacteria</taxon>
        <taxon>Bacillati</taxon>
        <taxon>Actinomycetota</taxon>
        <taxon>Actinomycetes</taxon>
        <taxon>Micromonosporales</taxon>
        <taxon>Micromonosporaceae</taxon>
    </lineage>
</organism>
<dbReference type="PANTHER" id="PTHR16222">
    <property type="entry name" value="ADP-RIBOSYLGLYCOHYDROLASE"/>
    <property type="match status" value="1"/>
</dbReference>
<dbReference type="Proteomes" id="UP000502508">
    <property type="component" value="Chromosome"/>
</dbReference>
<keyword evidence="1" id="KW-0479">Metal-binding</keyword>
<name>A0A6F8XW81_9ACTN</name>
<reference evidence="2 3" key="1">
    <citation type="submission" date="2020-03" db="EMBL/GenBank/DDBJ databases">
        <title>Whole genome shotgun sequence of Phytohabitans flavus NBRC 107702.</title>
        <authorList>
            <person name="Komaki H."/>
            <person name="Tamura T."/>
        </authorList>
    </citation>
    <scope>NUCLEOTIDE SEQUENCE [LARGE SCALE GENOMIC DNA]</scope>
    <source>
        <strain evidence="2 3">NBRC 107702</strain>
    </source>
</reference>